<dbReference type="InterPro" id="IPR005149">
    <property type="entry name" value="Tscrpt_reg_PadR_N"/>
</dbReference>
<organism evidence="2 3">
    <name type="scientific">Terrisporobacter othiniensis</name>
    <dbReference type="NCBI Taxonomy" id="1577792"/>
    <lineage>
        <taxon>Bacteria</taxon>
        <taxon>Bacillati</taxon>
        <taxon>Bacillota</taxon>
        <taxon>Clostridia</taxon>
        <taxon>Peptostreptococcales</taxon>
        <taxon>Peptostreptococcaceae</taxon>
        <taxon>Terrisporobacter</taxon>
    </lineage>
</organism>
<name>A0A0B3W4F7_9FIRM</name>
<dbReference type="InterPro" id="IPR036388">
    <property type="entry name" value="WH-like_DNA-bd_sf"/>
</dbReference>
<dbReference type="Proteomes" id="UP000031189">
    <property type="component" value="Unassembled WGS sequence"/>
</dbReference>
<protein>
    <submittedName>
        <fullName evidence="2">PadR family transcriptional regulator</fullName>
    </submittedName>
</protein>
<dbReference type="PANTHER" id="PTHR33169">
    <property type="entry name" value="PADR-FAMILY TRANSCRIPTIONAL REGULATOR"/>
    <property type="match status" value="1"/>
</dbReference>
<keyword evidence="3" id="KW-1185">Reference proteome</keyword>
<dbReference type="Pfam" id="PF03551">
    <property type="entry name" value="PadR"/>
    <property type="match status" value="1"/>
</dbReference>
<dbReference type="EMBL" id="JWHR01000080">
    <property type="protein sequence ID" value="KHS57287.1"/>
    <property type="molecule type" value="Genomic_DNA"/>
</dbReference>
<dbReference type="InterPro" id="IPR036390">
    <property type="entry name" value="WH_DNA-bd_sf"/>
</dbReference>
<evidence type="ECO:0000259" key="1">
    <source>
        <dbReference type="Pfam" id="PF03551"/>
    </source>
</evidence>
<evidence type="ECO:0000313" key="3">
    <source>
        <dbReference type="Proteomes" id="UP000031189"/>
    </source>
</evidence>
<dbReference type="AlphaFoldDB" id="A0A0B3W4F7"/>
<sequence length="108" mass="12340">MARKQFQTLSEPMYYILLSLTSECCGVDIMKKVEEISKGRISVGPGTLYTLLGKFESSGMIKETAVEGRKRSYIITKDGYEALKEEYIRLKSMVDEGKNYMGENYENK</sequence>
<reference evidence="2 3" key="1">
    <citation type="submission" date="2014-12" db="EMBL/GenBank/DDBJ databases">
        <title>Draft genome sequence of Terrisporobacter sp. 08-306576, isolated from the blood culture of a bacteremia patient.</title>
        <authorList>
            <person name="Lund L.C."/>
            <person name="Sydenham T.V."/>
            <person name="Hogh S.V."/>
            <person name="Skov M.N."/>
            <person name="Kemp M."/>
            <person name="Justesen U.S."/>
        </authorList>
    </citation>
    <scope>NUCLEOTIDE SEQUENCE [LARGE SCALE GENOMIC DNA]</scope>
    <source>
        <strain evidence="2 3">08-306576</strain>
    </source>
</reference>
<gene>
    <name evidence="2" type="ORF">QX51_09150</name>
</gene>
<evidence type="ECO:0000313" key="2">
    <source>
        <dbReference type="EMBL" id="KHS57287.1"/>
    </source>
</evidence>
<feature type="domain" description="Transcription regulator PadR N-terminal" evidence="1">
    <location>
        <begin position="22"/>
        <end position="85"/>
    </location>
</feature>
<dbReference type="PANTHER" id="PTHR33169:SF13">
    <property type="entry name" value="PADR-FAMILY TRANSCRIPTIONAL REGULATOR"/>
    <property type="match status" value="1"/>
</dbReference>
<dbReference type="SUPFAM" id="SSF46785">
    <property type="entry name" value="Winged helix' DNA-binding domain"/>
    <property type="match status" value="1"/>
</dbReference>
<dbReference type="InterPro" id="IPR052509">
    <property type="entry name" value="Metal_resp_DNA-bind_regulator"/>
</dbReference>
<dbReference type="Gene3D" id="1.10.10.10">
    <property type="entry name" value="Winged helix-like DNA-binding domain superfamily/Winged helix DNA-binding domain"/>
    <property type="match status" value="1"/>
</dbReference>
<comment type="caution">
    <text evidence="2">The sequence shown here is derived from an EMBL/GenBank/DDBJ whole genome shotgun (WGS) entry which is preliminary data.</text>
</comment>
<dbReference type="RefSeq" id="WP_039679608.1">
    <property type="nucleotide sequence ID" value="NZ_JAWGXO010000018.1"/>
</dbReference>
<dbReference type="OrthoDB" id="9814826at2"/>
<proteinExistence type="predicted"/>
<accession>A0A0B3W4F7</accession>